<dbReference type="EMBL" id="QORE01001205">
    <property type="protein sequence ID" value="RCI71839.1"/>
    <property type="molecule type" value="Genomic_DNA"/>
</dbReference>
<dbReference type="Pfam" id="PF00717">
    <property type="entry name" value="Peptidase_S24"/>
    <property type="match status" value="1"/>
</dbReference>
<evidence type="ECO:0000256" key="2">
    <source>
        <dbReference type="ARBA" id="ARBA00023125"/>
    </source>
</evidence>
<keyword evidence="3" id="KW-0804">Transcription</keyword>
<keyword evidence="1" id="KW-0805">Transcription regulation</keyword>
<feature type="region of interest" description="Disordered" evidence="4">
    <location>
        <begin position="1"/>
        <end position="29"/>
    </location>
</feature>
<evidence type="ECO:0000313" key="6">
    <source>
        <dbReference type="EMBL" id="RCI71839.1"/>
    </source>
</evidence>
<keyword evidence="2" id="KW-0238">DNA-binding</keyword>
<comment type="caution">
    <text evidence="6">The sequence shown here is derived from an EMBL/GenBank/DDBJ whole genome shotgun (WGS) entry which is preliminary data.</text>
</comment>
<dbReference type="PANTHER" id="PTHR40661:SF2">
    <property type="entry name" value="HTH-TYPE TRANSCRIPTIONAL REGULATOR PRTR"/>
    <property type="match status" value="1"/>
</dbReference>
<dbReference type="SUPFAM" id="SSF51306">
    <property type="entry name" value="LexA/Signal peptidase"/>
    <property type="match status" value="1"/>
</dbReference>
<sequence>MRLKGLNQADFSRAIDRQPGQVNQFAGPNPTKNIGSKLARHIEQALELPQFSLDNSRAFAEDGDRQSNVVKLPRKDGGPLVLEPIAPWDSDTPLEDDEVALPLYKEVEISAGTGKTAVQPLEGRLLRFSLATLRVCGVDPANAICATASGHSMSPLILHGATIGIDRGMTKVVDGEIYALEHDGELRVKFVLRLPGTGYRLRSYNQQEFQDEDYTFEEFIEQRITIIGRVFWWSTVRPLKGSLPII</sequence>
<dbReference type="InterPro" id="IPR036286">
    <property type="entry name" value="LexA/Signal_pep-like_sf"/>
</dbReference>
<protein>
    <submittedName>
        <fullName evidence="6">Helix-turn-helix transcriptional regulator</fullName>
    </submittedName>
</protein>
<dbReference type="InterPro" id="IPR015927">
    <property type="entry name" value="Peptidase_S24_S26A/B/C"/>
</dbReference>
<evidence type="ECO:0000256" key="3">
    <source>
        <dbReference type="ARBA" id="ARBA00023163"/>
    </source>
</evidence>
<dbReference type="Proteomes" id="UP000253594">
    <property type="component" value="Unassembled WGS sequence"/>
</dbReference>
<evidence type="ECO:0000259" key="5">
    <source>
        <dbReference type="Pfam" id="PF00717"/>
    </source>
</evidence>
<evidence type="ECO:0000256" key="4">
    <source>
        <dbReference type="SAM" id="MobiDB-lite"/>
    </source>
</evidence>
<feature type="domain" description="Peptidase S24/S26A/S26B/S26C" evidence="5">
    <location>
        <begin position="102"/>
        <end position="231"/>
    </location>
</feature>
<name>A0A367M399_PSEAI</name>
<evidence type="ECO:0000256" key="1">
    <source>
        <dbReference type="ARBA" id="ARBA00023015"/>
    </source>
</evidence>
<dbReference type="InterPro" id="IPR039418">
    <property type="entry name" value="LexA-like"/>
</dbReference>
<reference evidence="6 7" key="1">
    <citation type="submission" date="2018-07" db="EMBL/GenBank/DDBJ databases">
        <title>Mechanisms of high-level aminoglycoside resistance among Gram-negative pathogens in Brazil.</title>
        <authorList>
            <person name="Ballaben A.S."/>
            <person name="Darini A.L.C."/>
            <person name="Doi Y."/>
        </authorList>
    </citation>
    <scope>NUCLEOTIDE SEQUENCE [LARGE SCALE GENOMIC DNA]</scope>
    <source>
        <strain evidence="6 7">B2-305</strain>
    </source>
</reference>
<dbReference type="CDD" id="cd06529">
    <property type="entry name" value="S24_LexA-like"/>
    <property type="match status" value="1"/>
</dbReference>
<dbReference type="Gene3D" id="2.10.109.10">
    <property type="entry name" value="Umud Fragment, subunit A"/>
    <property type="match status" value="1"/>
</dbReference>
<accession>A0A367M399</accession>
<organism evidence="6 7">
    <name type="scientific">Pseudomonas aeruginosa</name>
    <dbReference type="NCBI Taxonomy" id="287"/>
    <lineage>
        <taxon>Bacteria</taxon>
        <taxon>Pseudomonadati</taxon>
        <taxon>Pseudomonadota</taxon>
        <taxon>Gammaproteobacteria</taxon>
        <taxon>Pseudomonadales</taxon>
        <taxon>Pseudomonadaceae</taxon>
        <taxon>Pseudomonas</taxon>
    </lineage>
</organism>
<feature type="compositionally biased region" description="Polar residues" evidence="4">
    <location>
        <begin position="20"/>
        <end position="29"/>
    </location>
</feature>
<proteinExistence type="predicted"/>
<dbReference type="AlphaFoldDB" id="A0A367M399"/>
<gene>
    <name evidence="6" type="ORF">DT376_26950</name>
</gene>
<evidence type="ECO:0000313" key="7">
    <source>
        <dbReference type="Proteomes" id="UP000253594"/>
    </source>
</evidence>
<dbReference type="GO" id="GO:0003677">
    <property type="term" value="F:DNA binding"/>
    <property type="evidence" value="ECO:0007669"/>
    <property type="project" value="UniProtKB-KW"/>
</dbReference>
<dbReference type="PANTHER" id="PTHR40661">
    <property type="match status" value="1"/>
</dbReference>